<dbReference type="InterPro" id="IPR020559">
    <property type="entry name" value="PRibGlycinamide_synth_CS"/>
</dbReference>
<comment type="pathway">
    <text evidence="3 13">Purine metabolism; IMP biosynthesis via de novo pathway; N(1)-(5-phospho-D-ribosyl)glycinamide from 5-phospho-alpha-D-ribose 1-diphosphate: step 2/2.</text>
</comment>
<evidence type="ECO:0000256" key="5">
    <source>
        <dbReference type="ARBA" id="ARBA00022598"/>
    </source>
</evidence>
<organism evidence="16 17">
    <name type="scientific">Listeria floridensis FSL S10-1187</name>
    <dbReference type="NCBI Taxonomy" id="1265817"/>
    <lineage>
        <taxon>Bacteria</taxon>
        <taxon>Bacillati</taxon>
        <taxon>Bacillota</taxon>
        <taxon>Bacilli</taxon>
        <taxon>Bacillales</taxon>
        <taxon>Listeriaceae</taxon>
        <taxon>Listeria</taxon>
    </lineage>
</organism>
<dbReference type="PANTHER" id="PTHR43472">
    <property type="entry name" value="PHOSPHORIBOSYLAMINE--GLYCINE LIGASE"/>
    <property type="match status" value="1"/>
</dbReference>
<keyword evidence="8 14" id="KW-0067">ATP-binding</keyword>
<evidence type="ECO:0000256" key="10">
    <source>
        <dbReference type="ARBA" id="ARBA00038345"/>
    </source>
</evidence>
<proteinExistence type="inferred from homology"/>
<dbReference type="Gene3D" id="3.40.50.20">
    <property type="match status" value="1"/>
</dbReference>
<dbReference type="SMART" id="SM01210">
    <property type="entry name" value="GARS_C"/>
    <property type="match status" value="1"/>
</dbReference>
<dbReference type="SMART" id="SM01209">
    <property type="entry name" value="GARS_A"/>
    <property type="match status" value="1"/>
</dbReference>
<comment type="cofactor">
    <cofactor evidence="2">
        <name>Mg(2+)</name>
        <dbReference type="ChEBI" id="CHEBI:18420"/>
    </cofactor>
</comment>
<evidence type="ECO:0000256" key="6">
    <source>
        <dbReference type="ARBA" id="ARBA00022741"/>
    </source>
</evidence>
<dbReference type="PROSITE" id="PS50975">
    <property type="entry name" value="ATP_GRASP"/>
    <property type="match status" value="1"/>
</dbReference>
<evidence type="ECO:0000256" key="2">
    <source>
        <dbReference type="ARBA" id="ARBA00001946"/>
    </source>
</evidence>
<accession>A0ABP3AWG2</accession>
<dbReference type="InterPro" id="IPR020561">
    <property type="entry name" value="PRibGlycinamid_synth_ATP-grasp"/>
</dbReference>
<keyword evidence="5 13" id="KW-0436">Ligase</keyword>
<evidence type="ECO:0000256" key="12">
    <source>
        <dbReference type="ARBA" id="ARBA00042864"/>
    </source>
</evidence>
<dbReference type="NCBIfam" id="TIGR00877">
    <property type="entry name" value="purD"/>
    <property type="match status" value="1"/>
</dbReference>
<dbReference type="PROSITE" id="PS00184">
    <property type="entry name" value="GARS"/>
    <property type="match status" value="1"/>
</dbReference>
<evidence type="ECO:0000256" key="3">
    <source>
        <dbReference type="ARBA" id="ARBA00005174"/>
    </source>
</evidence>
<dbReference type="Proteomes" id="UP000019249">
    <property type="component" value="Unassembled WGS sequence"/>
</dbReference>
<dbReference type="PANTHER" id="PTHR43472:SF1">
    <property type="entry name" value="PHOSPHORIBOSYLAMINE--GLYCINE LIGASE, CHLOROPLASTIC"/>
    <property type="match status" value="1"/>
</dbReference>
<dbReference type="EC" id="6.3.4.13" evidence="4 13"/>
<evidence type="ECO:0000256" key="1">
    <source>
        <dbReference type="ARBA" id="ARBA00001936"/>
    </source>
</evidence>
<dbReference type="InterPro" id="IPR013815">
    <property type="entry name" value="ATP_grasp_subdomain_1"/>
</dbReference>
<dbReference type="InterPro" id="IPR011761">
    <property type="entry name" value="ATP-grasp"/>
</dbReference>
<evidence type="ECO:0000256" key="7">
    <source>
        <dbReference type="ARBA" id="ARBA00022755"/>
    </source>
</evidence>
<dbReference type="InterPro" id="IPR011054">
    <property type="entry name" value="Rudment_hybrid_motif"/>
</dbReference>
<dbReference type="Gene3D" id="3.90.600.10">
    <property type="entry name" value="Phosphoribosylglycinamide synthetase, C-terminal domain"/>
    <property type="match status" value="1"/>
</dbReference>
<dbReference type="SUPFAM" id="SSF52440">
    <property type="entry name" value="PreATP-grasp domain"/>
    <property type="match status" value="1"/>
</dbReference>
<evidence type="ECO:0000256" key="9">
    <source>
        <dbReference type="ARBA" id="ARBA00022842"/>
    </source>
</evidence>
<dbReference type="EMBL" id="AODF01000026">
    <property type="protein sequence ID" value="EUJ29207.1"/>
    <property type="molecule type" value="Genomic_DNA"/>
</dbReference>
<comment type="similarity">
    <text evidence="10 13">Belongs to the GARS family.</text>
</comment>
<comment type="catalytic activity">
    <reaction evidence="13">
        <text>5-phospho-beta-D-ribosylamine + glycine + ATP = N(1)-(5-phospho-beta-D-ribosyl)glycinamide + ADP + phosphate + H(+)</text>
        <dbReference type="Rhea" id="RHEA:17453"/>
        <dbReference type="ChEBI" id="CHEBI:15378"/>
        <dbReference type="ChEBI" id="CHEBI:30616"/>
        <dbReference type="ChEBI" id="CHEBI:43474"/>
        <dbReference type="ChEBI" id="CHEBI:57305"/>
        <dbReference type="ChEBI" id="CHEBI:58681"/>
        <dbReference type="ChEBI" id="CHEBI:143788"/>
        <dbReference type="ChEBI" id="CHEBI:456216"/>
        <dbReference type="EC" id="6.3.4.13"/>
    </reaction>
</comment>
<evidence type="ECO:0000313" key="17">
    <source>
        <dbReference type="Proteomes" id="UP000019249"/>
    </source>
</evidence>
<dbReference type="HAMAP" id="MF_00138">
    <property type="entry name" value="GARS"/>
    <property type="match status" value="1"/>
</dbReference>
<dbReference type="InterPro" id="IPR016185">
    <property type="entry name" value="PreATP-grasp_dom_sf"/>
</dbReference>
<comment type="cofactor">
    <cofactor evidence="1">
        <name>Mn(2+)</name>
        <dbReference type="ChEBI" id="CHEBI:29035"/>
    </cofactor>
</comment>
<dbReference type="Pfam" id="PF02844">
    <property type="entry name" value="GARS_N"/>
    <property type="match status" value="1"/>
</dbReference>
<keyword evidence="7 13" id="KW-0658">Purine biosynthesis</keyword>
<evidence type="ECO:0000256" key="8">
    <source>
        <dbReference type="ARBA" id="ARBA00022840"/>
    </source>
</evidence>
<evidence type="ECO:0000259" key="15">
    <source>
        <dbReference type="PROSITE" id="PS50975"/>
    </source>
</evidence>
<evidence type="ECO:0000256" key="14">
    <source>
        <dbReference type="PROSITE-ProRule" id="PRU00409"/>
    </source>
</evidence>
<dbReference type="Gene3D" id="3.30.470.20">
    <property type="entry name" value="ATP-grasp fold, B domain"/>
    <property type="match status" value="1"/>
</dbReference>
<dbReference type="InterPro" id="IPR020560">
    <property type="entry name" value="PRibGlycinamide_synth_C-dom"/>
</dbReference>
<gene>
    <name evidence="13" type="primary">purD</name>
    <name evidence="16" type="ORF">MFLO_11510</name>
</gene>
<sequence>MKVLVIGGGGREHAIAAKLLEANQVETVYAAPGNAGMAFDGVECVAISETNAPELIQFARENAVDFTIVGPEIPLLEGVVDAFESAGLKAFGPTKRAALIEGSKDFAKTFMAKYVIPTATSKTFTDYAEAKAYLDEKGAPIVIKADGLAAGKGVAVAMTIEEATLALKEMMLDAKFGEASEKVVIEEFLVGEEFSLMAFVNGEEVYPMAIAQDHKRAYDGDKGPNTGGMGAYSPVPQIADALVETAIETILVKAARGMVAEDRAFRGILYAGLIATDAGPKVIEFNARFGDPETQVVLPRLESNFADLIWALLNNEKPDVRFKEQGVNLGIVLASAGYPDHYETGFEITGLDQISSDIKVYHAGTKLETGSEAKEQKFVSAGGRILLLETAADSMQEARLALYEEMKKLDNPHFFYRIDIGMKAE</sequence>
<dbReference type="SUPFAM" id="SSF51246">
    <property type="entry name" value="Rudiment single hybrid motif"/>
    <property type="match status" value="1"/>
</dbReference>
<evidence type="ECO:0000256" key="4">
    <source>
        <dbReference type="ARBA" id="ARBA00013255"/>
    </source>
</evidence>
<dbReference type="Pfam" id="PF01071">
    <property type="entry name" value="GARS_A"/>
    <property type="match status" value="1"/>
</dbReference>
<evidence type="ECO:0000313" key="16">
    <source>
        <dbReference type="EMBL" id="EUJ29207.1"/>
    </source>
</evidence>
<name>A0ABP3AWG2_9LIST</name>
<dbReference type="InterPro" id="IPR037123">
    <property type="entry name" value="PRibGlycinamide_synth_C_sf"/>
</dbReference>
<evidence type="ECO:0000256" key="11">
    <source>
        <dbReference type="ARBA" id="ARBA00042242"/>
    </source>
</evidence>
<feature type="domain" description="ATP-grasp" evidence="15">
    <location>
        <begin position="108"/>
        <end position="314"/>
    </location>
</feature>
<evidence type="ECO:0000256" key="13">
    <source>
        <dbReference type="HAMAP-Rule" id="MF_00138"/>
    </source>
</evidence>
<comment type="caution">
    <text evidence="16">The sequence shown here is derived from an EMBL/GenBank/DDBJ whole genome shotgun (WGS) entry which is preliminary data.</text>
</comment>
<reference evidence="16 17" key="1">
    <citation type="journal article" date="2014" name="Int. J. Syst. Evol. Microbiol.">
        <title>Listeria floridensis sp. nov., Listeria aquatica sp. nov., Listeria cornellensis sp. nov., Listeria riparia sp. nov. and Listeria grandensis sp. nov., from agricultural and natural environments.</title>
        <authorList>
            <person name="den Bakker H.C."/>
            <person name="Warchocki S."/>
            <person name="Wright E.M."/>
            <person name="Allred A.F."/>
            <person name="Ahlstrom C."/>
            <person name="Manuel C.S."/>
            <person name="Stasiewicz M.J."/>
            <person name="Burrell A."/>
            <person name="Roof S."/>
            <person name="Strawn L."/>
            <person name="Fortes E.D."/>
            <person name="Nightingale K.K."/>
            <person name="Kephart D."/>
            <person name="Wiedmann M."/>
        </authorList>
    </citation>
    <scope>NUCLEOTIDE SEQUENCE [LARGE SCALE GENOMIC DNA]</scope>
    <source>
        <strain evidence="16 17">FSL S10-1187</strain>
    </source>
</reference>
<protein>
    <recommendedName>
        <fullName evidence="4 13">Phosphoribosylamine--glycine ligase</fullName>
        <ecNumber evidence="4 13">6.3.4.13</ecNumber>
    </recommendedName>
    <alternativeName>
        <fullName evidence="13">GARS</fullName>
    </alternativeName>
    <alternativeName>
        <fullName evidence="11 13">Glycinamide ribonucleotide synthetase</fullName>
    </alternativeName>
    <alternativeName>
        <fullName evidence="12 13">Phosphoribosylglycinamide synthetase</fullName>
    </alternativeName>
</protein>
<dbReference type="Gene3D" id="3.30.1490.20">
    <property type="entry name" value="ATP-grasp fold, A domain"/>
    <property type="match status" value="1"/>
</dbReference>
<dbReference type="SUPFAM" id="SSF56059">
    <property type="entry name" value="Glutathione synthetase ATP-binding domain-like"/>
    <property type="match status" value="1"/>
</dbReference>
<keyword evidence="17" id="KW-1185">Reference proteome</keyword>
<dbReference type="Pfam" id="PF02843">
    <property type="entry name" value="GARS_C"/>
    <property type="match status" value="1"/>
</dbReference>
<dbReference type="RefSeq" id="WP_036097828.1">
    <property type="nucleotide sequence ID" value="NZ_AODF01000026.1"/>
</dbReference>
<dbReference type="InterPro" id="IPR020562">
    <property type="entry name" value="PRibGlycinamide_synth_N"/>
</dbReference>
<dbReference type="InterPro" id="IPR000115">
    <property type="entry name" value="PRibGlycinamide_synth"/>
</dbReference>
<keyword evidence="6 14" id="KW-0547">Nucleotide-binding</keyword>
<keyword evidence="9" id="KW-0460">Magnesium</keyword>
<dbReference type="GO" id="GO:0004637">
    <property type="term" value="F:phosphoribosylamine-glycine ligase activity"/>
    <property type="evidence" value="ECO:0007669"/>
    <property type="project" value="UniProtKB-EC"/>
</dbReference>